<dbReference type="RefSeq" id="WP_068143710.1">
    <property type="nucleotide sequence ID" value="NZ_JBHSCR010000014.1"/>
</dbReference>
<comment type="subcellular location">
    <subcellularLocation>
        <location evidence="1">Membrane</location>
    </subcellularLocation>
</comment>
<dbReference type="EC" id="1.-.-.-" evidence="7"/>
<comment type="caution">
    <text evidence="7">The sequence shown here is derived from an EMBL/GenBank/DDBJ whole genome shotgun (WGS) entry which is preliminary data.</text>
</comment>
<accession>A0ABV8UDQ9</accession>
<proteinExistence type="predicted"/>
<keyword evidence="7" id="KW-0560">Oxidoreductase</keyword>
<evidence type="ECO:0000256" key="4">
    <source>
        <dbReference type="ARBA" id="ARBA00023136"/>
    </source>
</evidence>
<dbReference type="Pfam" id="PF04116">
    <property type="entry name" value="FA_hydroxylase"/>
    <property type="match status" value="1"/>
</dbReference>
<keyword evidence="8" id="KW-1185">Reference proteome</keyword>
<sequence>MGLAGYFVILIVFVVVFTFEVIAPASGNDCDKRWQIYAGAISAVQMAVTLAAGYLFNDWFAAHAVFQLNPGIPVFAAALLVFLVVSFIAYWWHRATHRFDLLWRVFHQLHHSPARIEALTAFYVHPFDGLAANILNVGVAFWLLGVCVDVAAIALVYAAVYNIYIHSDTRSPHWLRYIVQRPEMHRIHHKAGHHANNYGLPIWDLLFGTFTNVSGADFPCGFEKAKEQQIKDMLLLRDIKG</sequence>
<dbReference type="EMBL" id="JBHSCR010000014">
    <property type="protein sequence ID" value="MFC4348986.1"/>
    <property type="molecule type" value="Genomic_DNA"/>
</dbReference>
<feature type="domain" description="Fatty acid hydroxylase" evidence="6">
    <location>
        <begin position="79"/>
        <end position="209"/>
    </location>
</feature>
<evidence type="ECO:0000256" key="2">
    <source>
        <dbReference type="ARBA" id="ARBA00022692"/>
    </source>
</evidence>
<keyword evidence="3 5" id="KW-1133">Transmembrane helix</keyword>
<dbReference type="Proteomes" id="UP001595776">
    <property type="component" value="Unassembled WGS sequence"/>
</dbReference>
<feature type="transmembrane region" description="Helical" evidence="5">
    <location>
        <begin position="6"/>
        <end position="24"/>
    </location>
</feature>
<feature type="transmembrane region" description="Helical" evidence="5">
    <location>
        <begin position="71"/>
        <end position="93"/>
    </location>
</feature>
<reference evidence="8" key="1">
    <citation type="journal article" date="2019" name="Int. J. Syst. Evol. Microbiol.">
        <title>The Global Catalogue of Microorganisms (GCM) 10K type strain sequencing project: providing services to taxonomists for standard genome sequencing and annotation.</title>
        <authorList>
            <consortium name="The Broad Institute Genomics Platform"/>
            <consortium name="The Broad Institute Genome Sequencing Center for Infectious Disease"/>
            <person name="Wu L."/>
            <person name="Ma J."/>
        </authorList>
    </citation>
    <scope>NUCLEOTIDE SEQUENCE [LARGE SCALE GENOMIC DNA]</scope>
    <source>
        <strain evidence="8">CGMCC 1.15304</strain>
    </source>
</reference>
<feature type="transmembrane region" description="Helical" evidence="5">
    <location>
        <begin position="141"/>
        <end position="164"/>
    </location>
</feature>
<name>A0ABV8UDQ9_9PROT</name>
<evidence type="ECO:0000256" key="3">
    <source>
        <dbReference type="ARBA" id="ARBA00022989"/>
    </source>
</evidence>
<evidence type="ECO:0000313" key="8">
    <source>
        <dbReference type="Proteomes" id="UP001595776"/>
    </source>
</evidence>
<evidence type="ECO:0000256" key="5">
    <source>
        <dbReference type="SAM" id="Phobius"/>
    </source>
</evidence>
<dbReference type="GO" id="GO:0016491">
    <property type="term" value="F:oxidoreductase activity"/>
    <property type="evidence" value="ECO:0007669"/>
    <property type="project" value="UniProtKB-KW"/>
</dbReference>
<protein>
    <submittedName>
        <fullName evidence="7">Sterol desaturase family protein</fullName>
        <ecNumber evidence="7">1.-.-.-</ecNumber>
    </submittedName>
</protein>
<dbReference type="PANTHER" id="PTHR11863">
    <property type="entry name" value="STEROL DESATURASE"/>
    <property type="match status" value="1"/>
</dbReference>
<gene>
    <name evidence="7" type="ORF">ACFO5Q_14120</name>
</gene>
<evidence type="ECO:0000313" key="7">
    <source>
        <dbReference type="EMBL" id="MFC4348986.1"/>
    </source>
</evidence>
<evidence type="ECO:0000256" key="1">
    <source>
        <dbReference type="ARBA" id="ARBA00004370"/>
    </source>
</evidence>
<dbReference type="InterPro" id="IPR050307">
    <property type="entry name" value="Sterol_Desaturase_Related"/>
</dbReference>
<feature type="transmembrane region" description="Helical" evidence="5">
    <location>
        <begin position="36"/>
        <end position="56"/>
    </location>
</feature>
<keyword evidence="2 5" id="KW-0812">Transmembrane</keyword>
<organism evidence="7 8">
    <name type="scientific">Kordiimonas lipolytica</name>
    <dbReference type="NCBI Taxonomy" id="1662421"/>
    <lineage>
        <taxon>Bacteria</taxon>
        <taxon>Pseudomonadati</taxon>
        <taxon>Pseudomonadota</taxon>
        <taxon>Alphaproteobacteria</taxon>
        <taxon>Kordiimonadales</taxon>
        <taxon>Kordiimonadaceae</taxon>
        <taxon>Kordiimonas</taxon>
    </lineage>
</organism>
<dbReference type="InterPro" id="IPR006694">
    <property type="entry name" value="Fatty_acid_hydroxylase"/>
</dbReference>
<evidence type="ECO:0000259" key="6">
    <source>
        <dbReference type="Pfam" id="PF04116"/>
    </source>
</evidence>
<keyword evidence="4 5" id="KW-0472">Membrane</keyword>